<dbReference type="NCBIfam" id="NF002634">
    <property type="entry name" value="PRK02304.1-3"/>
    <property type="match status" value="1"/>
</dbReference>
<evidence type="ECO:0000256" key="7">
    <source>
        <dbReference type="ARBA" id="ARBA00022490"/>
    </source>
</evidence>
<dbReference type="SUPFAM" id="SSF53271">
    <property type="entry name" value="PRTase-like"/>
    <property type="match status" value="1"/>
</dbReference>
<evidence type="ECO:0000256" key="6">
    <source>
        <dbReference type="ARBA" id="ARBA00011893"/>
    </source>
</evidence>
<comment type="subunit">
    <text evidence="11">Homodimer.</text>
</comment>
<dbReference type="GO" id="GO:0044209">
    <property type="term" value="P:AMP salvage"/>
    <property type="evidence" value="ECO:0007669"/>
    <property type="project" value="UniProtKB-UniRule"/>
</dbReference>
<reference evidence="13 14" key="1">
    <citation type="submission" date="2020-08" db="EMBL/GenBank/DDBJ databases">
        <title>Sequencing the genomes of 1000 actinobacteria strains.</title>
        <authorList>
            <person name="Klenk H.-P."/>
        </authorList>
    </citation>
    <scope>NUCLEOTIDE SEQUENCE [LARGE SCALE GENOMIC DNA]</scope>
    <source>
        <strain evidence="13 14">DSM 105783</strain>
    </source>
</reference>
<evidence type="ECO:0000256" key="10">
    <source>
        <dbReference type="ARBA" id="ARBA00022726"/>
    </source>
</evidence>
<dbReference type="FunFam" id="3.40.50.2020:FF:000021">
    <property type="entry name" value="Adenine phosphoribosyltransferase"/>
    <property type="match status" value="1"/>
</dbReference>
<evidence type="ECO:0000256" key="11">
    <source>
        <dbReference type="HAMAP-Rule" id="MF_00004"/>
    </source>
</evidence>
<evidence type="ECO:0000256" key="4">
    <source>
        <dbReference type="ARBA" id="ARBA00004659"/>
    </source>
</evidence>
<evidence type="ECO:0000313" key="13">
    <source>
        <dbReference type="EMBL" id="MBB5511677.1"/>
    </source>
</evidence>
<evidence type="ECO:0000259" key="12">
    <source>
        <dbReference type="Pfam" id="PF00156"/>
    </source>
</evidence>
<dbReference type="InterPro" id="IPR000836">
    <property type="entry name" value="PRTase_dom"/>
</dbReference>
<dbReference type="GO" id="GO:0006166">
    <property type="term" value="P:purine ribonucleoside salvage"/>
    <property type="evidence" value="ECO:0007669"/>
    <property type="project" value="UniProtKB-KW"/>
</dbReference>
<dbReference type="InterPro" id="IPR005764">
    <property type="entry name" value="Ade_phspho_trans"/>
</dbReference>
<dbReference type="HAMAP" id="MF_00004">
    <property type="entry name" value="Aden_phosphoribosyltr"/>
    <property type="match status" value="1"/>
</dbReference>
<evidence type="ECO:0000256" key="3">
    <source>
        <dbReference type="ARBA" id="ARBA00004496"/>
    </source>
</evidence>
<evidence type="ECO:0000313" key="14">
    <source>
        <dbReference type="Proteomes" id="UP000580797"/>
    </source>
</evidence>
<dbReference type="RefSeq" id="WP_311538915.1">
    <property type="nucleotide sequence ID" value="NZ_BAAARH010000009.1"/>
</dbReference>
<keyword evidence="10 11" id="KW-0660">Purine salvage</keyword>
<comment type="pathway">
    <text evidence="4 11">Purine metabolism; AMP biosynthesis via salvage pathway; AMP from adenine: step 1/1.</text>
</comment>
<evidence type="ECO:0000256" key="1">
    <source>
        <dbReference type="ARBA" id="ARBA00000868"/>
    </source>
</evidence>
<keyword evidence="8 11" id="KW-0328">Glycosyltransferase</keyword>
<dbReference type="PANTHER" id="PTHR32315">
    <property type="entry name" value="ADENINE PHOSPHORIBOSYLTRANSFERASE"/>
    <property type="match status" value="1"/>
</dbReference>
<evidence type="ECO:0000256" key="8">
    <source>
        <dbReference type="ARBA" id="ARBA00022676"/>
    </source>
</evidence>
<dbReference type="Gene3D" id="3.40.50.2020">
    <property type="match status" value="1"/>
</dbReference>
<dbReference type="InterPro" id="IPR029057">
    <property type="entry name" value="PRTase-like"/>
</dbReference>
<keyword evidence="9 11" id="KW-0808">Transferase</keyword>
<dbReference type="PANTHER" id="PTHR32315:SF3">
    <property type="entry name" value="ADENINE PHOSPHORIBOSYLTRANSFERASE"/>
    <property type="match status" value="1"/>
</dbReference>
<evidence type="ECO:0000256" key="5">
    <source>
        <dbReference type="ARBA" id="ARBA00008391"/>
    </source>
</evidence>
<dbReference type="CDD" id="cd06223">
    <property type="entry name" value="PRTases_typeI"/>
    <property type="match status" value="1"/>
</dbReference>
<accession>A0A7W8TRQ0</accession>
<dbReference type="AlphaFoldDB" id="A0A7W8TRQ0"/>
<sequence>MQFETESISQLIDRLAAVVPDYPEPGVSFKDLTPVFADPVGFRRIVDSIVDPFRGTFDLIAGLEARGFILASAAAYATGTGMLTIRKKGKLPREILAESYQLEYGEATLEVHRDDIPSGTRVLVLDDVLATGGTLNASTKLIERAGGVVVGIGVVMELEDLGGRGRLPGRHIHSLSAV</sequence>
<comment type="function">
    <text evidence="2 11">Catalyzes a salvage reaction resulting in the formation of AMP, that is energically less costly than de novo synthesis.</text>
</comment>
<name>A0A7W8TRQ0_9MICC</name>
<evidence type="ECO:0000256" key="2">
    <source>
        <dbReference type="ARBA" id="ARBA00003968"/>
    </source>
</evidence>
<dbReference type="EC" id="2.4.2.7" evidence="6 11"/>
<comment type="caution">
    <text evidence="13">The sequence shown here is derived from an EMBL/GenBank/DDBJ whole genome shotgun (WGS) entry which is preliminary data.</text>
</comment>
<gene>
    <name evidence="11" type="primary">apt</name>
    <name evidence="13" type="ORF">HD598_000364</name>
</gene>
<comment type="catalytic activity">
    <reaction evidence="1 11">
        <text>AMP + diphosphate = 5-phospho-alpha-D-ribose 1-diphosphate + adenine</text>
        <dbReference type="Rhea" id="RHEA:16609"/>
        <dbReference type="ChEBI" id="CHEBI:16708"/>
        <dbReference type="ChEBI" id="CHEBI:33019"/>
        <dbReference type="ChEBI" id="CHEBI:58017"/>
        <dbReference type="ChEBI" id="CHEBI:456215"/>
        <dbReference type="EC" id="2.4.2.7"/>
    </reaction>
</comment>
<feature type="domain" description="Phosphoribosyltransferase" evidence="12">
    <location>
        <begin position="44"/>
        <end position="156"/>
    </location>
</feature>
<dbReference type="GO" id="GO:0006168">
    <property type="term" value="P:adenine salvage"/>
    <property type="evidence" value="ECO:0007669"/>
    <property type="project" value="InterPro"/>
</dbReference>
<dbReference type="Pfam" id="PF00156">
    <property type="entry name" value="Pribosyltran"/>
    <property type="match status" value="1"/>
</dbReference>
<evidence type="ECO:0000256" key="9">
    <source>
        <dbReference type="ARBA" id="ARBA00022679"/>
    </source>
</evidence>
<proteinExistence type="inferred from homology"/>
<comment type="similarity">
    <text evidence="5 11">Belongs to the purine/pyrimidine phosphoribosyltransferase family.</text>
</comment>
<organism evidence="13 14">
    <name type="scientific">Neomicrococcus aestuarii</name>
    <dbReference type="NCBI Taxonomy" id="556325"/>
    <lineage>
        <taxon>Bacteria</taxon>
        <taxon>Bacillati</taxon>
        <taxon>Actinomycetota</taxon>
        <taxon>Actinomycetes</taxon>
        <taxon>Micrococcales</taxon>
        <taxon>Micrococcaceae</taxon>
        <taxon>Neomicrococcus</taxon>
    </lineage>
</organism>
<dbReference type="GO" id="GO:0003999">
    <property type="term" value="F:adenine phosphoribosyltransferase activity"/>
    <property type="evidence" value="ECO:0007669"/>
    <property type="project" value="UniProtKB-UniRule"/>
</dbReference>
<dbReference type="UniPathway" id="UPA00588">
    <property type="reaction ID" value="UER00646"/>
</dbReference>
<comment type="subcellular location">
    <subcellularLocation>
        <location evidence="3 11">Cytoplasm</location>
    </subcellularLocation>
</comment>
<dbReference type="InterPro" id="IPR050054">
    <property type="entry name" value="UPRTase/APRTase"/>
</dbReference>
<dbReference type="GO" id="GO:0005737">
    <property type="term" value="C:cytoplasm"/>
    <property type="evidence" value="ECO:0007669"/>
    <property type="project" value="UniProtKB-SubCell"/>
</dbReference>
<dbReference type="EMBL" id="JACHDR010000001">
    <property type="protein sequence ID" value="MBB5511677.1"/>
    <property type="molecule type" value="Genomic_DNA"/>
</dbReference>
<dbReference type="GO" id="GO:0002055">
    <property type="term" value="F:adenine binding"/>
    <property type="evidence" value="ECO:0007669"/>
    <property type="project" value="TreeGrafter"/>
</dbReference>
<dbReference type="GO" id="GO:0016208">
    <property type="term" value="F:AMP binding"/>
    <property type="evidence" value="ECO:0007669"/>
    <property type="project" value="TreeGrafter"/>
</dbReference>
<dbReference type="Proteomes" id="UP000580797">
    <property type="component" value="Unassembled WGS sequence"/>
</dbReference>
<keyword evidence="7 11" id="KW-0963">Cytoplasm</keyword>
<protein>
    <recommendedName>
        <fullName evidence="6 11">Adenine phosphoribosyltransferase</fullName>
        <shortName evidence="11">APRT</shortName>
        <ecNumber evidence="6 11">2.4.2.7</ecNumber>
    </recommendedName>
</protein>
<dbReference type="NCBIfam" id="NF002636">
    <property type="entry name" value="PRK02304.1-5"/>
    <property type="match status" value="1"/>
</dbReference>